<evidence type="ECO:0000313" key="4">
    <source>
        <dbReference type="EMBL" id="PRY14687.1"/>
    </source>
</evidence>
<gene>
    <name evidence="4" type="ORF">CLV37_106246</name>
</gene>
<dbReference type="InterPro" id="IPR036661">
    <property type="entry name" value="Luciferase-like_sf"/>
</dbReference>
<dbReference type="GO" id="GO:0004497">
    <property type="term" value="F:monooxygenase activity"/>
    <property type="evidence" value="ECO:0007669"/>
    <property type="project" value="UniProtKB-KW"/>
</dbReference>
<dbReference type="Proteomes" id="UP000238083">
    <property type="component" value="Unassembled WGS sequence"/>
</dbReference>
<evidence type="ECO:0000313" key="5">
    <source>
        <dbReference type="Proteomes" id="UP000238083"/>
    </source>
</evidence>
<feature type="compositionally biased region" description="Low complexity" evidence="2">
    <location>
        <begin position="1"/>
        <end position="13"/>
    </location>
</feature>
<feature type="domain" description="Luciferase-like" evidence="3">
    <location>
        <begin position="35"/>
        <end position="313"/>
    </location>
</feature>
<comment type="caution">
    <text evidence="4">The sequence shown here is derived from an EMBL/GenBank/DDBJ whole genome shotgun (WGS) entry which is preliminary data.</text>
</comment>
<evidence type="ECO:0000256" key="1">
    <source>
        <dbReference type="ARBA" id="ARBA00023002"/>
    </source>
</evidence>
<organism evidence="4 5">
    <name type="scientific">Kineococcus rhizosphaerae</name>
    <dbReference type="NCBI Taxonomy" id="559628"/>
    <lineage>
        <taxon>Bacteria</taxon>
        <taxon>Bacillati</taxon>
        <taxon>Actinomycetota</taxon>
        <taxon>Actinomycetes</taxon>
        <taxon>Kineosporiales</taxon>
        <taxon>Kineosporiaceae</taxon>
        <taxon>Kineococcus</taxon>
    </lineage>
</organism>
<dbReference type="PANTHER" id="PTHR43244">
    <property type="match status" value="1"/>
</dbReference>
<dbReference type="InterPro" id="IPR050564">
    <property type="entry name" value="F420-G6PD/mer"/>
</dbReference>
<dbReference type="SUPFAM" id="SSF51679">
    <property type="entry name" value="Bacterial luciferase-like"/>
    <property type="match status" value="1"/>
</dbReference>
<sequence length="337" mass="35607">MRPVTEPETGPETEPVDHPTSSGGSGVGVVLPRDLPAADVLPFARRADELGFASLWVIEDLGFRGGFAQAAAALAVTGQVHVGLGIAPAAGRNPAFTAMEAATLAEQFPGRFTLGLGHGVPGWMRQVGSWGRSPLTSLSEHLEAVRRLLHGETVTLQGQYVHLDGIRLENPPAQPPRVVAGVRGPKSLALSGRLVDGTLLAEPVPADYARTAREQTGAGHALIGYELAVVSDDPAQAREQVREGLVWVGTPDAAAHTASSPYARELQELREQVPDALEFTRRMPDAWVDDLTLTGTPDAVRARIAELRAAGLDEVVLFPVGDDRLGALESLARVLPA</sequence>
<keyword evidence="4" id="KW-0503">Monooxygenase</keyword>
<keyword evidence="1" id="KW-0560">Oxidoreductase</keyword>
<evidence type="ECO:0000256" key="2">
    <source>
        <dbReference type="SAM" id="MobiDB-lite"/>
    </source>
</evidence>
<dbReference type="PANTHER" id="PTHR43244:SF1">
    <property type="entry name" value="5,10-METHYLENETETRAHYDROMETHANOPTERIN REDUCTASE"/>
    <property type="match status" value="1"/>
</dbReference>
<proteinExistence type="predicted"/>
<dbReference type="EMBL" id="PVZF01000006">
    <property type="protein sequence ID" value="PRY14687.1"/>
    <property type="molecule type" value="Genomic_DNA"/>
</dbReference>
<protein>
    <submittedName>
        <fullName evidence="4">Alkanesulfonate monooxygenase SsuD/methylene tetrahydromethanopterin reductase-like flavin-dependent oxidoreductase (Luciferase family)</fullName>
    </submittedName>
</protein>
<dbReference type="GO" id="GO:0016705">
    <property type="term" value="F:oxidoreductase activity, acting on paired donors, with incorporation or reduction of molecular oxygen"/>
    <property type="evidence" value="ECO:0007669"/>
    <property type="project" value="InterPro"/>
</dbReference>
<accession>A0A2T0R3Q2</accession>
<dbReference type="CDD" id="cd01097">
    <property type="entry name" value="Tetrahydromethanopterin_reductase"/>
    <property type="match status" value="1"/>
</dbReference>
<reference evidence="4 5" key="1">
    <citation type="submission" date="2018-03" db="EMBL/GenBank/DDBJ databases">
        <title>Genomic Encyclopedia of Archaeal and Bacterial Type Strains, Phase II (KMG-II): from individual species to whole genera.</title>
        <authorList>
            <person name="Goeker M."/>
        </authorList>
    </citation>
    <scope>NUCLEOTIDE SEQUENCE [LARGE SCALE GENOMIC DNA]</scope>
    <source>
        <strain evidence="4 5">DSM 19711</strain>
    </source>
</reference>
<dbReference type="AlphaFoldDB" id="A0A2T0R3Q2"/>
<dbReference type="InterPro" id="IPR011251">
    <property type="entry name" value="Luciferase-like_dom"/>
</dbReference>
<dbReference type="Pfam" id="PF00296">
    <property type="entry name" value="Bac_luciferase"/>
    <property type="match status" value="1"/>
</dbReference>
<dbReference type="Gene3D" id="3.20.20.30">
    <property type="entry name" value="Luciferase-like domain"/>
    <property type="match status" value="1"/>
</dbReference>
<name>A0A2T0R3Q2_9ACTN</name>
<feature type="region of interest" description="Disordered" evidence="2">
    <location>
        <begin position="1"/>
        <end position="29"/>
    </location>
</feature>
<keyword evidence="5" id="KW-1185">Reference proteome</keyword>
<evidence type="ECO:0000259" key="3">
    <source>
        <dbReference type="Pfam" id="PF00296"/>
    </source>
</evidence>